<keyword evidence="4" id="KW-1185">Reference proteome</keyword>
<dbReference type="Proteomes" id="UP000064967">
    <property type="component" value="Chromosome"/>
</dbReference>
<dbReference type="STRING" id="1391654.AKJ09_10837"/>
<name>A0A0K1QEI9_9BACT</name>
<protein>
    <recommendedName>
        <fullName evidence="5">Lipoprotein</fullName>
    </recommendedName>
</protein>
<dbReference type="PROSITE" id="PS51257">
    <property type="entry name" value="PROKAR_LIPOPROTEIN"/>
    <property type="match status" value="1"/>
</dbReference>
<feature type="region of interest" description="Disordered" evidence="1">
    <location>
        <begin position="24"/>
        <end position="50"/>
    </location>
</feature>
<proteinExistence type="predicted"/>
<dbReference type="AlphaFoldDB" id="A0A0K1QEI9"/>
<dbReference type="KEGG" id="llu:AKJ09_10837"/>
<evidence type="ECO:0000313" key="4">
    <source>
        <dbReference type="Proteomes" id="UP000064967"/>
    </source>
</evidence>
<gene>
    <name evidence="3" type="ORF">AKJ09_10837</name>
</gene>
<feature type="chain" id="PRO_5005467248" description="Lipoprotein" evidence="2">
    <location>
        <begin position="19"/>
        <end position="89"/>
    </location>
</feature>
<dbReference type="RefSeq" id="WP_146654827.1">
    <property type="nucleotide sequence ID" value="NZ_CP012333.1"/>
</dbReference>
<accession>A0A0K1QEI9</accession>
<evidence type="ECO:0000313" key="3">
    <source>
        <dbReference type="EMBL" id="AKV04174.1"/>
    </source>
</evidence>
<organism evidence="3 4">
    <name type="scientific">Labilithrix luteola</name>
    <dbReference type="NCBI Taxonomy" id="1391654"/>
    <lineage>
        <taxon>Bacteria</taxon>
        <taxon>Pseudomonadati</taxon>
        <taxon>Myxococcota</taxon>
        <taxon>Polyangia</taxon>
        <taxon>Polyangiales</taxon>
        <taxon>Labilitrichaceae</taxon>
        <taxon>Labilithrix</taxon>
    </lineage>
</organism>
<feature type="signal peptide" evidence="2">
    <location>
        <begin position="1"/>
        <end position="18"/>
    </location>
</feature>
<keyword evidence="2" id="KW-0732">Signal</keyword>
<dbReference type="EMBL" id="CP012333">
    <property type="protein sequence ID" value="AKV04174.1"/>
    <property type="molecule type" value="Genomic_DNA"/>
</dbReference>
<reference evidence="3 4" key="1">
    <citation type="submission" date="2015-08" db="EMBL/GenBank/DDBJ databases">
        <authorList>
            <person name="Babu N.S."/>
            <person name="Beckwith C.J."/>
            <person name="Beseler K.G."/>
            <person name="Brison A."/>
            <person name="Carone J.V."/>
            <person name="Caskin T.P."/>
            <person name="Diamond M."/>
            <person name="Durham M.E."/>
            <person name="Foxe J.M."/>
            <person name="Go M."/>
            <person name="Henderson B.A."/>
            <person name="Jones I.B."/>
            <person name="McGettigan J.A."/>
            <person name="Micheletti S.J."/>
            <person name="Nasrallah M.E."/>
            <person name="Ortiz D."/>
            <person name="Piller C.R."/>
            <person name="Privatt S.R."/>
            <person name="Schneider S.L."/>
            <person name="Sharp S."/>
            <person name="Smith T.C."/>
            <person name="Stanton J.D."/>
            <person name="Ullery H.E."/>
            <person name="Wilson R.J."/>
            <person name="Serrano M.G."/>
            <person name="Buck G."/>
            <person name="Lee V."/>
            <person name="Wang Y."/>
            <person name="Carvalho R."/>
            <person name="Voegtly L."/>
            <person name="Shi R."/>
            <person name="Duckworth R."/>
            <person name="Johnson A."/>
            <person name="Loviza R."/>
            <person name="Walstead R."/>
            <person name="Shah Z."/>
            <person name="Kiflezghi M."/>
            <person name="Wade K."/>
            <person name="Ball S.L."/>
            <person name="Bradley K.W."/>
            <person name="Asai D.J."/>
            <person name="Bowman C.A."/>
            <person name="Russell D.A."/>
            <person name="Pope W.H."/>
            <person name="Jacobs-Sera D."/>
            <person name="Hendrix R.W."/>
            <person name="Hatfull G.F."/>
        </authorList>
    </citation>
    <scope>NUCLEOTIDE SEQUENCE [LARGE SCALE GENOMIC DNA]</scope>
    <source>
        <strain evidence="3 4">DSM 27648</strain>
    </source>
</reference>
<feature type="region of interest" description="Disordered" evidence="1">
    <location>
        <begin position="69"/>
        <end position="89"/>
    </location>
</feature>
<evidence type="ECO:0000256" key="2">
    <source>
        <dbReference type="SAM" id="SignalP"/>
    </source>
</evidence>
<sequence>MKFRIWCLLALVALTGCAAGTVSEEASDSETPDQVAEAEAPLKVKPAATATSWENEAAAPGVTPGEFMCTSCGPSPQPWQERPAMDPAR</sequence>
<evidence type="ECO:0000256" key="1">
    <source>
        <dbReference type="SAM" id="MobiDB-lite"/>
    </source>
</evidence>
<evidence type="ECO:0008006" key="5">
    <source>
        <dbReference type="Google" id="ProtNLM"/>
    </source>
</evidence>